<dbReference type="AlphaFoldDB" id="A0AA91PZZ0"/>
<evidence type="ECO:0000313" key="2">
    <source>
        <dbReference type="EMBL" id="OVF08826.1"/>
    </source>
</evidence>
<dbReference type="Gene3D" id="3.40.50.300">
    <property type="entry name" value="P-loop containing nucleotide triphosphate hydrolases"/>
    <property type="match status" value="1"/>
</dbReference>
<protein>
    <submittedName>
        <fullName evidence="2">Uncharacterized protein</fullName>
    </submittedName>
</protein>
<sequence length="453" mass="51462">MVSLFEICQQKPLWEHLTTGLPTLDQVLEYQTDGIFDFQSVPTNSAMYAVVCNLIVSHLQAGETKRVVIIETLNPFPWEILHSHPNFKPQWQSRIETFSLSSFPQLFAFLKLEDLQPIMAGSILAFITNFHELIEHYRLQISASYEESLLKHQIEKNGVVIDKMEQAVEEGFSSLDLPELPEKSSLLRKNPILKAQDHITQLFKELGEFVYKHTCMVVLIGHLEPQYKAYSKKRSSTVMDSSQSQISLSSSNGSSFYSDRRLVLAPVSFGRPGSGEERRTRVWDVNDSKITSRLVFYHDWFYNSPMFLSRKRPALSKEHYLVSVVKVTHLAGVGNIYDPIFFDFQHNYEIEDSDSNENCLIDLSAQNTGDLSALIQDSLYMTQTLPKAVSTQIEISVPIPSSLPISKSQSEVTEPFSSGETERSDMYRDSQSVIEASDVESTGTLLEDLETYN</sequence>
<feature type="region of interest" description="Disordered" evidence="1">
    <location>
        <begin position="404"/>
        <end position="434"/>
    </location>
</feature>
<dbReference type="OMA" id="DWYHNSP"/>
<evidence type="ECO:0000313" key="3">
    <source>
        <dbReference type="Proteomes" id="UP000195602"/>
    </source>
</evidence>
<reference evidence="2 3" key="1">
    <citation type="submission" date="2017-04" db="EMBL/GenBank/DDBJ databases">
        <title>Draft genome of the yeast Clavispora lusitaniae type strain CBS 6936.</title>
        <authorList>
            <person name="Durrens P."/>
            <person name="Klopp C."/>
            <person name="Biteau N."/>
            <person name="Fitton-Ouhabi V."/>
            <person name="Dementhon K."/>
            <person name="Accoceberry I."/>
            <person name="Sherman D.J."/>
            <person name="Noel T."/>
        </authorList>
    </citation>
    <scope>NUCLEOTIDE SEQUENCE [LARGE SCALE GENOMIC DNA]</scope>
    <source>
        <strain evidence="2 3">CBS 6936</strain>
    </source>
</reference>
<dbReference type="Proteomes" id="UP000195602">
    <property type="component" value="Unassembled WGS sequence"/>
</dbReference>
<dbReference type="InterPro" id="IPR027417">
    <property type="entry name" value="P-loop_NTPase"/>
</dbReference>
<accession>A0AA91PZZ0</accession>
<comment type="caution">
    <text evidence="2">The sequence shown here is derived from an EMBL/GenBank/DDBJ whole genome shotgun (WGS) entry which is preliminary data.</text>
</comment>
<dbReference type="EMBL" id="LYUB02000007">
    <property type="protein sequence ID" value="OVF08826.1"/>
    <property type="molecule type" value="Genomic_DNA"/>
</dbReference>
<evidence type="ECO:0000256" key="1">
    <source>
        <dbReference type="SAM" id="MobiDB-lite"/>
    </source>
</evidence>
<organism evidence="2 3">
    <name type="scientific">Clavispora lusitaniae</name>
    <name type="common">Candida lusitaniae</name>
    <dbReference type="NCBI Taxonomy" id="36911"/>
    <lineage>
        <taxon>Eukaryota</taxon>
        <taxon>Fungi</taxon>
        <taxon>Dikarya</taxon>
        <taxon>Ascomycota</taxon>
        <taxon>Saccharomycotina</taxon>
        <taxon>Pichiomycetes</taxon>
        <taxon>Metschnikowiaceae</taxon>
        <taxon>Clavispora</taxon>
    </lineage>
</organism>
<name>A0AA91PZZ0_CLALS</name>
<gene>
    <name evidence="2" type="ORF">A9F13_07g03113</name>
</gene>
<proteinExistence type="predicted"/>
<dbReference type="KEGG" id="clus:A9F13_07g03113"/>